<dbReference type="PRINTS" id="PR00469">
    <property type="entry name" value="PNDRDTASEII"/>
</dbReference>
<dbReference type="AlphaFoldDB" id="A0A926HZK3"/>
<dbReference type="GO" id="GO:0004791">
    <property type="term" value="F:thioredoxin-disulfide reductase (NADPH) activity"/>
    <property type="evidence" value="ECO:0007669"/>
    <property type="project" value="UniProtKB-UniRule"/>
</dbReference>
<comment type="cofactor">
    <cofactor evidence="8">
        <name>FAD</name>
        <dbReference type="ChEBI" id="CHEBI:57692"/>
    </cofactor>
    <text evidence="8">Binds 1 FAD per subunit.</text>
</comment>
<evidence type="ECO:0000259" key="9">
    <source>
        <dbReference type="Pfam" id="PF07992"/>
    </source>
</evidence>
<dbReference type="Gene3D" id="3.50.50.60">
    <property type="entry name" value="FAD/NAD(P)-binding domain"/>
    <property type="match status" value="2"/>
</dbReference>
<dbReference type="SUPFAM" id="SSF51905">
    <property type="entry name" value="FAD/NAD(P)-binding domain"/>
    <property type="match status" value="1"/>
</dbReference>
<evidence type="ECO:0000256" key="1">
    <source>
        <dbReference type="ARBA" id="ARBA00009333"/>
    </source>
</evidence>
<comment type="subunit">
    <text evidence="7">Homodimer.</text>
</comment>
<keyword evidence="8" id="KW-0521">NADP</keyword>
<evidence type="ECO:0000256" key="8">
    <source>
        <dbReference type="RuleBase" id="RU003881"/>
    </source>
</evidence>
<comment type="caution">
    <text evidence="10">The sequence shown here is derived from an EMBL/GenBank/DDBJ whole genome shotgun (WGS) entry which is preliminary data.</text>
</comment>
<keyword evidence="3 7" id="KW-0274">FAD</keyword>
<keyword evidence="11" id="KW-1185">Reference proteome</keyword>
<keyword evidence="2 7" id="KW-0285">Flavoprotein</keyword>
<feature type="domain" description="FAD/NAD(P)-binding" evidence="9">
    <location>
        <begin position="5"/>
        <end position="292"/>
    </location>
</feature>
<evidence type="ECO:0000256" key="7">
    <source>
        <dbReference type="RuleBase" id="RU003880"/>
    </source>
</evidence>
<evidence type="ECO:0000313" key="11">
    <source>
        <dbReference type="Proteomes" id="UP000611762"/>
    </source>
</evidence>
<evidence type="ECO:0000256" key="5">
    <source>
        <dbReference type="ARBA" id="ARBA00023157"/>
    </source>
</evidence>
<evidence type="ECO:0000313" key="10">
    <source>
        <dbReference type="EMBL" id="MBC8541265.1"/>
    </source>
</evidence>
<dbReference type="PRINTS" id="PR00368">
    <property type="entry name" value="FADPNR"/>
</dbReference>
<keyword evidence="5" id="KW-1015">Disulfide bond</keyword>
<organism evidence="10 11">
    <name type="scientific">Congzhengia minquanensis</name>
    <dbReference type="NCBI Taxonomy" id="2763657"/>
    <lineage>
        <taxon>Bacteria</taxon>
        <taxon>Bacillati</taxon>
        <taxon>Bacillota</taxon>
        <taxon>Clostridia</taxon>
        <taxon>Eubacteriales</taxon>
        <taxon>Oscillospiraceae</taxon>
        <taxon>Congzhengia</taxon>
    </lineage>
</organism>
<keyword evidence="6 7" id="KW-0676">Redox-active center</keyword>
<dbReference type="EC" id="1.8.1.9" evidence="7"/>
<dbReference type="PANTHER" id="PTHR48105">
    <property type="entry name" value="THIOREDOXIN REDUCTASE 1-RELATED-RELATED"/>
    <property type="match status" value="1"/>
</dbReference>
<evidence type="ECO:0000256" key="3">
    <source>
        <dbReference type="ARBA" id="ARBA00022827"/>
    </source>
</evidence>
<evidence type="ECO:0000256" key="2">
    <source>
        <dbReference type="ARBA" id="ARBA00022630"/>
    </source>
</evidence>
<gene>
    <name evidence="10" type="primary">trxB</name>
    <name evidence="10" type="ORF">H8698_09790</name>
</gene>
<dbReference type="GO" id="GO:0019430">
    <property type="term" value="P:removal of superoxide radicals"/>
    <property type="evidence" value="ECO:0007669"/>
    <property type="project" value="UniProtKB-UniRule"/>
</dbReference>
<dbReference type="InterPro" id="IPR008255">
    <property type="entry name" value="Pyr_nucl-diS_OxRdtase_2_AS"/>
</dbReference>
<sequence length="306" mass="32985">MMKMYDLAIVGGGPAGLSAALYAGRAGLSCVVLEKLFFGGQMLKTSEIDNYPGAPEIRDVFSFSESMRAQAAEFGAEFKTEEVVEVRENNGIKTIVTTNGEYRAKALILATGAFPKKLGVPGEEEFAAKGVSYCATCDGAFFKNKTATVVGGGDTALEDALFLSAICKTVYVVHRRDTFRGAKHLYNRAKNKENIRFVLNSTVSEIVGENTVTGVKVKNVKNETETLIDTNAVFIAIGSTPDSGVFKGFVKLDKYGYVITDKNLQSSVSGVFAAGDVRQKTLRQIITAAADGAESVYNVQKFIFEH</sequence>
<dbReference type="EMBL" id="JACRSU010000003">
    <property type="protein sequence ID" value="MBC8541265.1"/>
    <property type="molecule type" value="Genomic_DNA"/>
</dbReference>
<dbReference type="PROSITE" id="PS00573">
    <property type="entry name" value="PYRIDINE_REDOX_2"/>
    <property type="match status" value="1"/>
</dbReference>
<reference evidence="10" key="1">
    <citation type="submission" date="2020-08" db="EMBL/GenBank/DDBJ databases">
        <title>Genome public.</title>
        <authorList>
            <person name="Liu C."/>
            <person name="Sun Q."/>
        </authorList>
    </citation>
    <scope>NUCLEOTIDE SEQUENCE</scope>
    <source>
        <strain evidence="10">H8</strain>
    </source>
</reference>
<dbReference type="Proteomes" id="UP000611762">
    <property type="component" value="Unassembled WGS sequence"/>
</dbReference>
<comment type="catalytic activity">
    <reaction evidence="7">
        <text>[thioredoxin]-dithiol + NADP(+) = [thioredoxin]-disulfide + NADPH + H(+)</text>
        <dbReference type="Rhea" id="RHEA:20345"/>
        <dbReference type="Rhea" id="RHEA-COMP:10698"/>
        <dbReference type="Rhea" id="RHEA-COMP:10700"/>
        <dbReference type="ChEBI" id="CHEBI:15378"/>
        <dbReference type="ChEBI" id="CHEBI:29950"/>
        <dbReference type="ChEBI" id="CHEBI:50058"/>
        <dbReference type="ChEBI" id="CHEBI:57783"/>
        <dbReference type="ChEBI" id="CHEBI:58349"/>
        <dbReference type="EC" id="1.8.1.9"/>
    </reaction>
</comment>
<dbReference type="Pfam" id="PF07992">
    <property type="entry name" value="Pyr_redox_2"/>
    <property type="match status" value="1"/>
</dbReference>
<dbReference type="GO" id="GO:0005737">
    <property type="term" value="C:cytoplasm"/>
    <property type="evidence" value="ECO:0007669"/>
    <property type="project" value="InterPro"/>
</dbReference>
<evidence type="ECO:0000256" key="4">
    <source>
        <dbReference type="ARBA" id="ARBA00023002"/>
    </source>
</evidence>
<dbReference type="InterPro" id="IPR023753">
    <property type="entry name" value="FAD/NAD-binding_dom"/>
</dbReference>
<dbReference type="NCBIfam" id="TIGR01292">
    <property type="entry name" value="TRX_reduct"/>
    <property type="match status" value="1"/>
</dbReference>
<accession>A0A926HZK3</accession>
<protein>
    <recommendedName>
        <fullName evidence="7">Thioredoxin reductase</fullName>
        <ecNumber evidence="7">1.8.1.9</ecNumber>
    </recommendedName>
</protein>
<evidence type="ECO:0000256" key="6">
    <source>
        <dbReference type="ARBA" id="ARBA00023284"/>
    </source>
</evidence>
<keyword evidence="4 7" id="KW-0560">Oxidoreductase</keyword>
<dbReference type="InterPro" id="IPR050097">
    <property type="entry name" value="Ferredoxin-NADP_redctase_2"/>
</dbReference>
<comment type="similarity">
    <text evidence="1 7">Belongs to the class-II pyridine nucleotide-disulfide oxidoreductase family.</text>
</comment>
<dbReference type="InterPro" id="IPR005982">
    <property type="entry name" value="Thioredox_Rdtase"/>
</dbReference>
<dbReference type="InterPro" id="IPR036188">
    <property type="entry name" value="FAD/NAD-bd_sf"/>
</dbReference>
<proteinExistence type="inferred from homology"/>
<name>A0A926HZK3_9FIRM</name>